<keyword evidence="12" id="KW-0378">Hydrolase</keyword>
<evidence type="ECO:0000313" key="12">
    <source>
        <dbReference type="EMBL" id="KFC84509.1"/>
    </source>
</evidence>
<dbReference type="GO" id="GO:0005886">
    <property type="term" value="C:plasma membrane"/>
    <property type="evidence" value="ECO:0007669"/>
    <property type="project" value="UniProtKB-SubCell"/>
</dbReference>
<keyword evidence="8 11" id="KW-1133">Transmembrane helix</keyword>
<proteinExistence type="inferred from homology"/>
<sequence>MSVLRTQSANQAPAPTRMSYLRPAIVMTVLLTLATGVVYPFVTTGISTAVFNYRAEGSLIRDNGVIVGSELIGQNFTRDNYFWGRPSATSDTPYNPMASGGSNMAVSNPALDKAVADRVAALRKANPQSSPQVPVDLVTASGSGLDPQISVEAAQWQAQRIATARGLTLAQVNKLIDDNTSSPLASFIGPSVVNVLELNHALDNVKAQ</sequence>
<reference evidence="12 13" key="1">
    <citation type="submission" date="2014-05" db="EMBL/GenBank/DDBJ databases">
        <title>ATOL: Assembling a taxonomically balanced genome-scale reconstruction of the evolutionary history of the Enterobacteriaceae.</title>
        <authorList>
            <person name="Plunkett G.III."/>
            <person name="Neeno-Eckwall E.C."/>
            <person name="Glasner J.D."/>
            <person name="Perna N.T."/>
        </authorList>
    </citation>
    <scope>NUCLEOTIDE SEQUENCE [LARGE SCALE GENOMIC DNA]</scope>
    <source>
        <strain evidence="12 13">ATCC 33852</strain>
    </source>
</reference>
<comment type="similarity">
    <text evidence="11">Belongs to the KdpC family.</text>
</comment>
<comment type="function">
    <text evidence="11">Part of the high-affinity ATP-driven potassium transport (or Kdp) system, which catalyzes the hydrolysis of ATP coupled with the electrogenic transport of potassium into the cytoplasm. This subunit acts as a catalytic chaperone that increases the ATP-binding affinity of the ATP-hydrolyzing subunit KdpB by the formation of a transient KdpB/KdpC/ATP ternary complex.</text>
</comment>
<dbReference type="InterPro" id="IPR003820">
    <property type="entry name" value="KdpC"/>
</dbReference>
<dbReference type="AlphaFoldDB" id="A0A085GLB4"/>
<accession>A0A085GLB4</accession>
<dbReference type="PANTHER" id="PTHR30042">
    <property type="entry name" value="POTASSIUM-TRANSPORTING ATPASE C CHAIN"/>
    <property type="match status" value="1"/>
</dbReference>
<name>A0A085GLB4_EWIA3</name>
<comment type="subcellular location">
    <subcellularLocation>
        <location evidence="11">Cell membrane</location>
        <topology evidence="11">Single-pass membrane protein</topology>
    </subcellularLocation>
</comment>
<dbReference type="EMBL" id="JMPJ01000026">
    <property type="protein sequence ID" value="KFC84509.1"/>
    <property type="molecule type" value="Genomic_DNA"/>
</dbReference>
<dbReference type="GO" id="GO:0016787">
    <property type="term" value="F:hydrolase activity"/>
    <property type="evidence" value="ECO:0007669"/>
    <property type="project" value="UniProtKB-KW"/>
</dbReference>
<dbReference type="Proteomes" id="UP000028640">
    <property type="component" value="Unassembled WGS sequence"/>
</dbReference>
<feature type="transmembrane region" description="Helical" evidence="11">
    <location>
        <begin position="20"/>
        <end position="42"/>
    </location>
</feature>
<evidence type="ECO:0000256" key="11">
    <source>
        <dbReference type="HAMAP-Rule" id="MF_00276"/>
    </source>
</evidence>
<organism evidence="12 13">
    <name type="scientific">Ewingella americana (strain ATCC 33852 / DSM 4580 / CCUG 14506 / JCM 5911 / LMG 7869 / NCTC 12157 / CDC 1468-78)</name>
    <dbReference type="NCBI Taxonomy" id="910964"/>
    <lineage>
        <taxon>Bacteria</taxon>
        <taxon>Pseudomonadati</taxon>
        <taxon>Pseudomonadota</taxon>
        <taxon>Gammaproteobacteria</taxon>
        <taxon>Enterobacterales</taxon>
        <taxon>Yersiniaceae</taxon>
        <taxon>Ewingella</taxon>
    </lineage>
</organism>
<evidence type="ECO:0000256" key="2">
    <source>
        <dbReference type="ARBA" id="ARBA00022475"/>
    </source>
</evidence>
<dbReference type="PANTHER" id="PTHR30042:SF2">
    <property type="entry name" value="POTASSIUM-TRANSPORTING ATPASE KDPC SUBUNIT"/>
    <property type="match status" value="1"/>
</dbReference>
<comment type="caution">
    <text evidence="12">The sequence shown here is derived from an EMBL/GenBank/DDBJ whole genome shotgun (WGS) entry which is preliminary data.</text>
</comment>
<keyword evidence="5 11" id="KW-0547">Nucleotide-binding</keyword>
<keyword evidence="13" id="KW-1185">Reference proteome</keyword>
<evidence type="ECO:0000256" key="5">
    <source>
        <dbReference type="ARBA" id="ARBA00022741"/>
    </source>
</evidence>
<evidence type="ECO:0000256" key="9">
    <source>
        <dbReference type="ARBA" id="ARBA00023065"/>
    </source>
</evidence>
<keyword evidence="6 11" id="KW-0067">ATP-binding</keyword>
<dbReference type="NCBIfam" id="NF001454">
    <property type="entry name" value="PRK00315.1"/>
    <property type="match status" value="1"/>
</dbReference>
<dbReference type="GO" id="GO:0008556">
    <property type="term" value="F:P-type potassium transmembrane transporter activity"/>
    <property type="evidence" value="ECO:0007669"/>
    <property type="project" value="InterPro"/>
</dbReference>
<protein>
    <recommendedName>
        <fullName evidence="11">Potassium-transporting ATPase KdpC subunit</fullName>
    </recommendedName>
    <alternativeName>
        <fullName evidence="11">ATP phosphohydrolase [potassium-transporting] C chain</fullName>
    </alternativeName>
    <alternativeName>
        <fullName evidence="11">Potassium-binding and translocating subunit C</fullName>
    </alternativeName>
    <alternativeName>
        <fullName evidence="11">Potassium-translocating ATPase C chain</fullName>
    </alternativeName>
</protein>
<evidence type="ECO:0000256" key="3">
    <source>
        <dbReference type="ARBA" id="ARBA00022538"/>
    </source>
</evidence>
<evidence type="ECO:0000313" key="13">
    <source>
        <dbReference type="Proteomes" id="UP000028640"/>
    </source>
</evidence>
<evidence type="ECO:0000256" key="8">
    <source>
        <dbReference type="ARBA" id="ARBA00022989"/>
    </source>
</evidence>
<dbReference type="HAMAP" id="MF_00276">
    <property type="entry name" value="KdpC"/>
    <property type="match status" value="1"/>
</dbReference>
<dbReference type="eggNOG" id="COG2156">
    <property type="taxonomic scope" value="Bacteria"/>
</dbReference>
<keyword evidence="9 11" id="KW-0406">Ion transport</keyword>
<keyword evidence="2 11" id="KW-1003">Cell membrane</keyword>
<keyword evidence="3 11" id="KW-0633">Potassium transport</keyword>
<dbReference type="STRING" id="910964.GEAM_0767"/>
<evidence type="ECO:0000256" key="1">
    <source>
        <dbReference type="ARBA" id="ARBA00022448"/>
    </source>
</evidence>
<evidence type="ECO:0000256" key="10">
    <source>
        <dbReference type="ARBA" id="ARBA00023136"/>
    </source>
</evidence>
<gene>
    <name evidence="11 12" type="primary">kdpC</name>
    <name evidence="12" type="ORF">GEAM_0767</name>
</gene>
<dbReference type="Pfam" id="PF02669">
    <property type="entry name" value="KdpC"/>
    <property type="match status" value="1"/>
</dbReference>
<keyword evidence="4 11" id="KW-0812">Transmembrane</keyword>
<evidence type="ECO:0000256" key="4">
    <source>
        <dbReference type="ARBA" id="ARBA00022692"/>
    </source>
</evidence>
<evidence type="ECO:0000256" key="7">
    <source>
        <dbReference type="ARBA" id="ARBA00022958"/>
    </source>
</evidence>
<keyword evidence="1 11" id="KW-0813">Transport</keyword>
<evidence type="ECO:0000256" key="6">
    <source>
        <dbReference type="ARBA" id="ARBA00022840"/>
    </source>
</evidence>
<comment type="subunit">
    <text evidence="11">The system is composed of three essential subunits: KdpA, KdpB and KdpC.</text>
</comment>
<dbReference type="NCBIfam" id="TIGR00681">
    <property type="entry name" value="kdpC"/>
    <property type="match status" value="1"/>
</dbReference>
<dbReference type="GO" id="GO:0005524">
    <property type="term" value="F:ATP binding"/>
    <property type="evidence" value="ECO:0007669"/>
    <property type="project" value="UniProtKB-UniRule"/>
</dbReference>
<dbReference type="PIRSF" id="PIRSF001296">
    <property type="entry name" value="K_ATPase_KdpC"/>
    <property type="match status" value="1"/>
</dbReference>
<keyword evidence="7 11" id="KW-0630">Potassium</keyword>
<keyword evidence="10 11" id="KW-0472">Membrane</keyword>